<gene>
    <name evidence="2" type="ORF">H7B67_10985</name>
</gene>
<name>A0A841SWX3_9BACL</name>
<accession>A0A841SWX3</accession>
<dbReference type="InterPro" id="IPR025622">
    <property type="entry name" value="YqzE"/>
</dbReference>
<reference evidence="2 3" key="1">
    <citation type="submission" date="2020-08" db="EMBL/GenBank/DDBJ databases">
        <title>Cohnella phylogeny.</title>
        <authorList>
            <person name="Dunlap C."/>
        </authorList>
    </citation>
    <scope>NUCLEOTIDE SEQUENCE [LARGE SCALE GENOMIC DNA]</scope>
    <source>
        <strain evidence="2 3">DSM 25241</strain>
    </source>
</reference>
<keyword evidence="1" id="KW-0812">Transmembrane</keyword>
<evidence type="ECO:0000256" key="1">
    <source>
        <dbReference type="SAM" id="Phobius"/>
    </source>
</evidence>
<dbReference type="EMBL" id="JACJVQ010000007">
    <property type="protein sequence ID" value="MBB6634635.1"/>
    <property type="molecule type" value="Genomic_DNA"/>
</dbReference>
<organism evidence="2 3">
    <name type="scientific">Cohnella thailandensis</name>
    <dbReference type="NCBI Taxonomy" id="557557"/>
    <lineage>
        <taxon>Bacteria</taxon>
        <taxon>Bacillati</taxon>
        <taxon>Bacillota</taxon>
        <taxon>Bacilli</taxon>
        <taxon>Bacillales</taxon>
        <taxon>Paenibacillaceae</taxon>
        <taxon>Cohnella</taxon>
    </lineage>
</organism>
<evidence type="ECO:0000313" key="3">
    <source>
        <dbReference type="Proteomes" id="UP000535838"/>
    </source>
</evidence>
<keyword evidence="1" id="KW-1133">Transmembrane helix</keyword>
<protein>
    <submittedName>
        <fullName evidence="2">YqzE family protein</fullName>
    </submittedName>
</protein>
<dbReference type="Pfam" id="PF14038">
    <property type="entry name" value="YqzE"/>
    <property type="match status" value="1"/>
</dbReference>
<dbReference type="Proteomes" id="UP000535838">
    <property type="component" value="Unassembled WGS sequence"/>
</dbReference>
<dbReference type="RefSeq" id="WP_185119867.1">
    <property type="nucleotide sequence ID" value="NZ_JACJVQ010000007.1"/>
</dbReference>
<feature type="transmembrane region" description="Helical" evidence="1">
    <location>
        <begin position="39"/>
        <end position="58"/>
    </location>
</feature>
<keyword evidence="3" id="KW-1185">Reference proteome</keyword>
<dbReference type="AlphaFoldDB" id="A0A841SWX3"/>
<evidence type="ECO:0000313" key="2">
    <source>
        <dbReference type="EMBL" id="MBB6634635.1"/>
    </source>
</evidence>
<keyword evidence="1" id="KW-0472">Membrane</keyword>
<sequence>MAGEGAELAKEMFKRVATYLTTPAQGTKPEKERKRSRRLPWYTHVFGVLLPMGMHLWWQHRRRNKPHAPGS</sequence>
<comment type="caution">
    <text evidence="2">The sequence shown here is derived from an EMBL/GenBank/DDBJ whole genome shotgun (WGS) entry which is preliminary data.</text>
</comment>
<proteinExistence type="predicted"/>